<keyword evidence="5" id="KW-0805">Transcription regulation</keyword>
<dbReference type="CDD" id="cd17536">
    <property type="entry name" value="REC_YesN-like"/>
    <property type="match status" value="1"/>
</dbReference>
<evidence type="ECO:0000256" key="1">
    <source>
        <dbReference type="ARBA" id="ARBA00004496"/>
    </source>
</evidence>
<evidence type="ECO:0000256" key="2">
    <source>
        <dbReference type="ARBA" id="ARBA00022490"/>
    </source>
</evidence>
<comment type="caution">
    <text evidence="11">The sequence shown here is derived from an EMBL/GenBank/DDBJ whole genome shotgun (WGS) entry which is preliminary data.</text>
</comment>
<dbReference type="InterPro" id="IPR001789">
    <property type="entry name" value="Sig_transdc_resp-reg_receiver"/>
</dbReference>
<dbReference type="Pfam" id="PF00072">
    <property type="entry name" value="Response_reg"/>
    <property type="match status" value="1"/>
</dbReference>
<protein>
    <submittedName>
        <fullName evidence="11">Two-component system response regulator YesN</fullName>
    </submittedName>
</protein>
<dbReference type="GO" id="GO:0005737">
    <property type="term" value="C:cytoplasm"/>
    <property type="evidence" value="ECO:0007669"/>
    <property type="project" value="UniProtKB-SubCell"/>
</dbReference>
<evidence type="ECO:0000256" key="6">
    <source>
        <dbReference type="ARBA" id="ARBA00023125"/>
    </source>
</evidence>
<feature type="domain" description="Response regulatory" evidence="10">
    <location>
        <begin position="3"/>
        <end position="120"/>
    </location>
</feature>
<evidence type="ECO:0000259" key="9">
    <source>
        <dbReference type="PROSITE" id="PS01124"/>
    </source>
</evidence>
<organism evidence="11 12">
    <name type="scientific">Paenibacillus prosopidis</name>
    <dbReference type="NCBI Taxonomy" id="630520"/>
    <lineage>
        <taxon>Bacteria</taxon>
        <taxon>Bacillati</taxon>
        <taxon>Bacillota</taxon>
        <taxon>Bacilli</taxon>
        <taxon>Bacillales</taxon>
        <taxon>Paenibacillaceae</taxon>
        <taxon>Paenibacillus</taxon>
    </lineage>
</organism>
<proteinExistence type="predicted"/>
<evidence type="ECO:0000313" key="11">
    <source>
        <dbReference type="EMBL" id="RCW52076.1"/>
    </source>
</evidence>
<accession>A0A368WAG3</accession>
<dbReference type="EMBL" id="QPJD01000001">
    <property type="protein sequence ID" value="RCW52076.1"/>
    <property type="molecule type" value="Genomic_DNA"/>
</dbReference>
<dbReference type="InterPro" id="IPR018060">
    <property type="entry name" value="HTH_AraC"/>
</dbReference>
<name>A0A368WAG3_9BACL</name>
<keyword evidence="7" id="KW-0804">Transcription</keyword>
<dbReference type="GO" id="GO:0043565">
    <property type="term" value="F:sequence-specific DNA binding"/>
    <property type="evidence" value="ECO:0007669"/>
    <property type="project" value="InterPro"/>
</dbReference>
<dbReference type="AlphaFoldDB" id="A0A368WAG3"/>
<evidence type="ECO:0000313" key="12">
    <source>
        <dbReference type="Proteomes" id="UP000252415"/>
    </source>
</evidence>
<dbReference type="OrthoDB" id="342399at2"/>
<dbReference type="SUPFAM" id="SSF52172">
    <property type="entry name" value="CheY-like"/>
    <property type="match status" value="1"/>
</dbReference>
<keyword evidence="6" id="KW-0238">DNA-binding</keyword>
<feature type="modified residue" description="4-aspartylphosphate" evidence="8">
    <location>
        <position position="55"/>
    </location>
</feature>
<evidence type="ECO:0000256" key="3">
    <source>
        <dbReference type="ARBA" id="ARBA00022553"/>
    </source>
</evidence>
<dbReference type="PROSITE" id="PS01124">
    <property type="entry name" value="HTH_ARAC_FAMILY_2"/>
    <property type="match status" value="1"/>
</dbReference>
<dbReference type="GO" id="GO:0003700">
    <property type="term" value="F:DNA-binding transcription factor activity"/>
    <property type="evidence" value="ECO:0007669"/>
    <property type="project" value="InterPro"/>
</dbReference>
<dbReference type="InterPro" id="IPR011006">
    <property type="entry name" value="CheY-like_superfamily"/>
</dbReference>
<reference evidence="11 12" key="1">
    <citation type="submission" date="2018-07" db="EMBL/GenBank/DDBJ databases">
        <title>Genomic Encyclopedia of Type Strains, Phase III (KMG-III): the genomes of soil and plant-associated and newly described type strains.</title>
        <authorList>
            <person name="Whitman W."/>
        </authorList>
    </citation>
    <scope>NUCLEOTIDE SEQUENCE [LARGE SCALE GENOMIC DNA]</scope>
    <source>
        <strain evidence="11 12">CECT 7506</strain>
    </source>
</reference>
<dbReference type="PROSITE" id="PS00041">
    <property type="entry name" value="HTH_ARAC_FAMILY_1"/>
    <property type="match status" value="1"/>
</dbReference>
<dbReference type="InterPro" id="IPR051552">
    <property type="entry name" value="HptR"/>
</dbReference>
<dbReference type="InterPro" id="IPR018062">
    <property type="entry name" value="HTH_AraC-typ_CS"/>
</dbReference>
<keyword evidence="3 8" id="KW-0597">Phosphoprotein</keyword>
<dbReference type="RefSeq" id="WP_114378291.1">
    <property type="nucleotide sequence ID" value="NZ_QPJD01000001.1"/>
</dbReference>
<evidence type="ECO:0000259" key="10">
    <source>
        <dbReference type="PROSITE" id="PS50110"/>
    </source>
</evidence>
<gene>
    <name evidence="11" type="ORF">DFP97_101422</name>
</gene>
<dbReference type="SMART" id="SM00448">
    <property type="entry name" value="REC"/>
    <property type="match status" value="1"/>
</dbReference>
<sequence>MWKIVIIDDDRSVLEGMKNVIPWTELDAEWVGEAMDGEEGLRVVLACQPDIVITDIYMPVLSGLDMVEQLNKANFHGKIIVLSGYADFEYARQALRLGIADYLNKPISVQTIQDVLERTIATLEEELEQRHRNEELEEKLKLYEPFVEKEWIKSISTGPDHTKLPVTRMIPDAYRYWKERRHAVIGIEMIRTDRVTRASTKDLSLFRFALANIIQELSREEWPDSHYVELFSSHSAIILHAPNEEWSDLTMKQAYRFGERIIQSVRSFLDITLHVGIGTFKTSWMEIADSTEEAFQALYFKNTTPLEGVHLYEYVSGGQKEQQAYPISLRPVKFYQQMAEAMKLFQEDKAKQIVDEYFGQWSKGGDVSARNLEMLGTELWTIFAYTLFEVGVQLEDIVPMNEVTRGELRTVTTLEQLKEWLYGKIHMICGSRSGNENIKHRQAVDFIVQFIHEHYAEPITISDLADRIHISRNYLSLLFKKAMGESFNSYLTRIRMEKAKEMILEGKHLIYEVADRVGYKYVPYFSTLFKKYTGCNPTDLYKNK</sequence>
<comment type="subcellular location">
    <subcellularLocation>
        <location evidence="1">Cytoplasm</location>
    </subcellularLocation>
</comment>
<feature type="domain" description="HTH araC/xylS-type" evidence="9">
    <location>
        <begin position="445"/>
        <end position="543"/>
    </location>
</feature>
<dbReference type="SUPFAM" id="SSF46689">
    <property type="entry name" value="Homeodomain-like"/>
    <property type="match status" value="2"/>
</dbReference>
<evidence type="ECO:0000256" key="7">
    <source>
        <dbReference type="ARBA" id="ARBA00023163"/>
    </source>
</evidence>
<dbReference type="InterPro" id="IPR009057">
    <property type="entry name" value="Homeodomain-like_sf"/>
</dbReference>
<dbReference type="Proteomes" id="UP000252415">
    <property type="component" value="Unassembled WGS sequence"/>
</dbReference>
<dbReference type="Gene3D" id="3.40.50.2300">
    <property type="match status" value="1"/>
</dbReference>
<dbReference type="SMART" id="SM00342">
    <property type="entry name" value="HTH_ARAC"/>
    <property type="match status" value="1"/>
</dbReference>
<keyword evidence="2" id="KW-0963">Cytoplasm</keyword>
<keyword evidence="4" id="KW-0902">Two-component regulatory system</keyword>
<dbReference type="GO" id="GO:0000160">
    <property type="term" value="P:phosphorelay signal transduction system"/>
    <property type="evidence" value="ECO:0007669"/>
    <property type="project" value="UniProtKB-KW"/>
</dbReference>
<evidence type="ECO:0000256" key="8">
    <source>
        <dbReference type="PROSITE-ProRule" id="PRU00169"/>
    </source>
</evidence>
<dbReference type="Gene3D" id="1.10.10.60">
    <property type="entry name" value="Homeodomain-like"/>
    <property type="match status" value="2"/>
</dbReference>
<dbReference type="PANTHER" id="PTHR42713:SF3">
    <property type="entry name" value="TRANSCRIPTIONAL REGULATORY PROTEIN HPTR"/>
    <property type="match status" value="1"/>
</dbReference>
<keyword evidence="12" id="KW-1185">Reference proteome</keyword>
<dbReference type="PROSITE" id="PS50110">
    <property type="entry name" value="RESPONSE_REGULATORY"/>
    <property type="match status" value="1"/>
</dbReference>
<evidence type="ECO:0000256" key="5">
    <source>
        <dbReference type="ARBA" id="ARBA00023015"/>
    </source>
</evidence>
<evidence type="ECO:0000256" key="4">
    <source>
        <dbReference type="ARBA" id="ARBA00023012"/>
    </source>
</evidence>
<dbReference type="PANTHER" id="PTHR42713">
    <property type="entry name" value="HISTIDINE KINASE-RELATED"/>
    <property type="match status" value="1"/>
</dbReference>
<dbReference type="Pfam" id="PF12833">
    <property type="entry name" value="HTH_18"/>
    <property type="match status" value="1"/>
</dbReference>